<reference evidence="1 4" key="1">
    <citation type="submission" date="2019-10" db="EMBL/GenBank/DDBJ databases">
        <title>Comparative genomics of sulfur disproportionating microorganisms.</title>
        <authorList>
            <person name="Ward L.M."/>
            <person name="Bertran E."/>
            <person name="Johnston D."/>
        </authorList>
    </citation>
    <scope>NUCLEOTIDE SEQUENCE [LARGE SCALE GENOMIC DNA]</scope>
    <source>
        <strain evidence="1 4">DSM 3772</strain>
    </source>
</reference>
<dbReference type="KEGG" id="aamb:D1866_12455"/>
<dbReference type="EMBL" id="WHYS01000001">
    <property type="protein sequence ID" value="MQL54908.1"/>
    <property type="molecule type" value="Genomic_DNA"/>
</dbReference>
<reference evidence="2 3" key="2">
    <citation type="submission" date="2019-10" db="EMBL/GenBank/DDBJ databases">
        <title>Genome Sequences from Six Type Strain Members of the Archaeal Family Sulfolobaceae: Acidianus ambivalens, Acidianus infernus, Metallosphaera prunae, Stygiolobus azoricus, Sulfolobus metallicus, and Sulfurisphaera ohwakuensis.</title>
        <authorList>
            <person name="Counts J.A."/>
            <person name="Kelly R.M."/>
        </authorList>
    </citation>
    <scope>NUCLEOTIDE SEQUENCE [LARGE SCALE GENOMIC DNA]</scope>
    <source>
        <strain evidence="2 3">LEI 10</strain>
    </source>
</reference>
<evidence type="ECO:0000313" key="3">
    <source>
        <dbReference type="Proteomes" id="UP000426328"/>
    </source>
</evidence>
<protein>
    <submittedName>
        <fullName evidence="2">Uncharacterized protein</fullName>
    </submittedName>
</protein>
<dbReference type="EMBL" id="CP045482">
    <property type="protein sequence ID" value="QGR22693.1"/>
    <property type="molecule type" value="Genomic_DNA"/>
</dbReference>
<proteinExistence type="predicted"/>
<dbReference type="Proteomes" id="UP000426328">
    <property type="component" value="Chromosome"/>
</dbReference>
<evidence type="ECO:0000313" key="4">
    <source>
        <dbReference type="Proteomes" id="UP000474054"/>
    </source>
</evidence>
<gene>
    <name evidence="2" type="ORF">D1866_12455</name>
    <name evidence="1" type="ORF">GFB69_03895</name>
</gene>
<evidence type="ECO:0000313" key="1">
    <source>
        <dbReference type="EMBL" id="MQL54908.1"/>
    </source>
</evidence>
<accession>A0A650CXY7</accession>
<dbReference type="RefSeq" id="WP_152940284.1">
    <property type="nucleotide sequence ID" value="NZ_CP045482.1"/>
</dbReference>
<sequence length="102" mass="11879">MLKHLEYTRHSITEPLVTVYLYKKVEDGKIISAFRIMMYKDSVISIYEDDKLQGGVILDIENGGVDKAYEIIKKYYDDTSDDMIIYGEKDLVDQLLEKFDGQ</sequence>
<organism evidence="2 3">
    <name type="scientific">Acidianus ambivalens</name>
    <name type="common">Desulfurolobus ambivalens</name>
    <dbReference type="NCBI Taxonomy" id="2283"/>
    <lineage>
        <taxon>Archaea</taxon>
        <taxon>Thermoproteota</taxon>
        <taxon>Thermoprotei</taxon>
        <taxon>Sulfolobales</taxon>
        <taxon>Sulfolobaceae</taxon>
        <taxon>Acidianus</taxon>
    </lineage>
</organism>
<evidence type="ECO:0000313" key="2">
    <source>
        <dbReference type="EMBL" id="QGR22693.1"/>
    </source>
</evidence>
<dbReference type="AlphaFoldDB" id="A0A650CXY7"/>
<dbReference type="GeneID" id="42780558"/>
<dbReference type="Proteomes" id="UP000474054">
    <property type="component" value="Unassembled WGS sequence"/>
</dbReference>
<name>A0A650CXY7_ACIAM</name>
<keyword evidence="3" id="KW-1185">Reference proteome</keyword>